<accession>A0ABQ9TKW8</accession>
<protein>
    <submittedName>
        <fullName evidence="2">Uncharacterized protein</fullName>
    </submittedName>
</protein>
<evidence type="ECO:0000313" key="3">
    <source>
        <dbReference type="Proteomes" id="UP001266305"/>
    </source>
</evidence>
<feature type="region of interest" description="Disordered" evidence="1">
    <location>
        <begin position="1"/>
        <end position="57"/>
    </location>
</feature>
<feature type="non-terminal residue" evidence="2">
    <location>
        <position position="1"/>
    </location>
</feature>
<dbReference type="Proteomes" id="UP001266305">
    <property type="component" value="Unassembled WGS sequence"/>
</dbReference>
<evidence type="ECO:0000256" key="1">
    <source>
        <dbReference type="SAM" id="MobiDB-lite"/>
    </source>
</evidence>
<proteinExistence type="predicted"/>
<organism evidence="2 3">
    <name type="scientific">Saguinus oedipus</name>
    <name type="common">Cotton-top tamarin</name>
    <name type="synonym">Oedipomidas oedipus</name>
    <dbReference type="NCBI Taxonomy" id="9490"/>
    <lineage>
        <taxon>Eukaryota</taxon>
        <taxon>Metazoa</taxon>
        <taxon>Chordata</taxon>
        <taxon>Craniata</taxon>
        <taxon>Vertebrata</taxon>
        <taxon>Euteleostomi</taxon>
        <taxon>Mammalia</taxon>
        <taxon>Eutheria</taxon>
        <taxon>Euarchontoglires</taxon>
        <taxon>Primates</taxon>
        <taxon>Haplorrhini</taxon>
        <taxon>Platyrrhini</taxon>
        <taxon>Cebidae</taxon>
        <taxon>Callitrichinae</taxon>
        <taxon>Saguinus</taxon>
    </lineage>
</organism>
<keyword evidence="3" id="KW-1185">Reference proteome</keyword>
<reference evidence="2 3" key="1">
    <citation type="submission" date="2023-05" db="EMBL/GenBank/DDBJ databases">
        <title>B98-5 Cell Line De Novo Hybrid Assembly: An Optical Mapping Approach.</title>
        <authorList>
            <person name="Kananen K."/>
            <person name="Auerbach J.A."/>
            <person name="Kautto E."/>
            <person name="Blachly J.S."/>
        </authorList>
    </citation>
    <scope>NUCLEOTIDE SEQUENCE [LARGE SCALE GENOMIC DNA]</scope>
    <source>
        <strain evidence="2">B95-8</strain>
        <tissue evidence="2">Cell line</tissue>
    </source>
</reference>
<feature type="compositionally biased region" description="Polar residues" evidence="1">
    <location>
        <begin position="1"/>
        <end position="14"/>
    </location>
</feature>
<name>A0ABQ9TKW8_SAGOE</name>
<gene>
    <name evidence="2" type="ORF">P7K49_036676</name>
</gene>
<comment type="caution">
    <text evidence="2">The sequence shown here is derived from an EMBL/GenBank/DDBJ whole genome shotgun (WGS) entry which is preliminary data.</text>
</comment>
<evidence type="ECO:0000313" key="2">
    <source>
        <dbReference type="EMBL" id="KAK2085376.1"/>
    </source>
</evidence>
<sequence length="57" mass="6375">VQSPEQWSGFQQETDWGANITEGHKDMFQKQGRGHLNSPLGFQPDPSSNVDPQPLPK</sequence>
<dbReference type="EMBL" id="JASSZA010000021">
    <property type="protein sequence ID" value="KAK2085376.1"/>
    <property type="molecule type" value="Genomic_DNA"/>
</dbReference>